<dbReference type="PANTHER" id="PTHR43398:SF1">
    <property type="entry name" value="DOLICHOL-PHOSPHATE MANNOSYLTRANSFERASE SUBUNIT 1"/>
    <property type="match status" value="1"/>
</dbReference>
<comment type="subcellular location">
    <subcellularLocation>
        <location evidence="1">Membrane</location>
        <topology evidence="1">Multi-pass membrane protein</topology>
    </subcellularLocation>
</comment>
<evidence type="ECO:0000313" key="11">
    <source>
        <dbReference type="EMBL" id="SVB36357.1"/>
    </source>
</evidence>
<keyword evidence="5 8" id="KW-0812">Transmembrane</keyword>
<keyword evidence="4" id="KW-0808">Transferase</keyword>
<protein>
    <recommendedName>
        <fullName evidence="12">Glycosyltransferase 2-like domain-containing protein</fullName>
    </recommendedName>
</protein>
<feature type="transmembrane region" description="Helical" evidence="8">
    <location>
        <begin position="255"/>
        <end position="276"/>
    </location>
</feature>
<dbReference type="InterPro" id="IPR007267">
    <property type="entry name" value="GtrA_DPMS_TM"/>
</dbReference>
<dbReference type="GO" id="GO:0004582">
    <property type="term" value="F:dolichyl-phosphate beta-D-mannosyltransferase activity"/>
    <property type="evidence" value="ECO:0007669"/>
    <property type="project" value="InterPro"/>
</dbReference>
<keyword evidence="7 8" id="KW-0472">Membrane</keyword>
<feature type="domain" description="GtrA/DPMS transmembrane" evidence="10">
    <location>
        <begin position="257"/>
        <end position="330"/>
    </location>
</feature>
<dbReference type="GO" id="GO:0000271">
    <property type="term" value="P:polysaccharide biosynthetic process"/>
    <property type="evidence" value="ECO:0007669"/>
    <property type="project" value="InterPro"/>
</dbReference>
<dbReference type="Pfam" id="PF00535">
    <property type="entry name" value="Glycos_transf_2"/>
    <property type="match status" value="1"/>
</dbReference>
<dbReference type="InterPro" id="IPR001173">
    <property type="entry name" value="Glyco_trans_2-like"/>
</dbReference>
<feature type="transmembrane region" description="Helical" evidence="8">
    <location>
        <begin position="352"/>
        <end position="373"/>
    </location>
</feature>
<gene>
    <name evidence="11" type="ORF">METZ01_LOCUS189211</name>
</gene>
<sequence>MKQHSPQNNASALKACVVLPTYNEAENIESITKAIFATQSDIDTHQLYVIVVDDNSPDGTQEIIKKQMKQFPRLHLVTGNKVGLGDAYKRGFSFATSTFKPDLMLQMDADGQHDPTLIPKFINLANDGFSLVIGSRFVPGGSTPGFSYWRKFLSIVGNFLIRHLGKASNVQDCTSGFRCIKANLFPKCNLDGLSTRGYSFQSSLVCELIRNGAKPIEVPIIFRDRVTGQSKLALKDQIEFLVNVTKITYRYSEDFIKYCLVGLVGVVVNLGAYLLLNRYFQIPLQVASLIAIEASIVSNFLFNNYWTFKKRPKTLSMFRRLVNFHIAAGISGILFYYLFFLLLTTVLGINDVLSIICATTTGTISNYTINSLWTWRK</sequence>
<keyword evidence="6 8" id="KW-1133">Transmembrane helix</keyword>
<evidence type="ECO:0000259" key="9">
    <source>
        <dbReference type="Pfam" id="PF00535"/>
    </source>
</evidence>
<comment type="similarity">
    <text evidence="2">Belongs to the glycosyltransferase 2 family.</text>
</comment>
<evidence type="ECO:0000256" key="3">
    <source>
        <dbReference type="ARBA" id="ARBA00022676"/>
    </source>
</evidence>
<keyword evidence="3" id="KW-0328">Glycosyltransferase</keyword>
<name>A0A382DFG1_9ZZZZ</name>
<evidence type="ECO:0000256" key="1">
    <source>
        <dbReference type="ARBA" id="ARBA00004141"/>
    </source>
</evidence>
<evidence type="ECO:0000256" key="8">
    <source>
        <dbReference type="SAM" id="Phobius"/>
    </source>
</evidence>
<dbReference type="PANTHER" id="PTHR43398">
    <property type="entry name" value="DOLICHOL-PHOSPHATE MANNOSYLTRANSFERASE SUBUNIT 1"/>
    <property type="match status" value="1"/>
</dbReference>
<accession>A0A382DFG1</accession>
<dbReference type="GO" id="GO:0016020">
    <property type="term" value="C:membrane"/>
    <property type="evidence" value="ECO:0007669"/>
    <property type="project" value="UniProtKB-SubCell"/>
</dbReference>
<dbReference type="Pfam" id="PF04138">
    <property type="entry name" value="GtrA_DPMS_TM"/>
    <property type="match status" value="1"/>
</dbReference>
<organism evidence="11">
    <name type="scientific">marine metagenome</name>
    <dbReference type="NCBI Taxonomy" id="408172"/>
    <lineage>
        <taxon>unclassified sequences</taxon>
        <taxon>metagenomes</taxon>
        <taxon>ecological metagenomes</taxon>
    </lineage>
</organism>
<proteinExistence type="inferred from homology"/>
<dbReference type="Gene3D" id="3.90.550.10">
    <property type="entry name" value="Spore Coat Polysaccharide Biosynthesis Protein SpsA, Chain A"/>
    <property type="match status" value="1"/>
</dbReference>
<evidence type="ECO:0000256" key="4">
    <source>
        <dbReference type="ARBA" id="ARBA00022679"/>
    </source>
</evidence>
<feature type="transmembrane region" description="Helical" evidence="8">
    <location>
        <begin position="322"/>
        <end position="346"/>
    </location>
</feature>
<dbReference type="EMBL" id="UINC01038811">
    <property type="protein sequence ID" value="SVB36357.1"/>
    <property type="molecule type" value="Genomic_DNA"/>
</dbReference>
<dbReference type="InterPro" id="IPR029044">
    <property type="entry name" value="Nucleotide-diphossugar_trans"/>
</dbReference>
<evidence type="ECO:0000256" key="2">
    <source>
        <dbReference type="ARBA" id="ARBA00006739"/>
    </source>
</evidence>
<evidence type="ECO:0000256" key="7">
    <source>
        <dbReference type="ARBA" id="ARBA00023136"/>
    </source>
</evidence>
<feature type="domain" description="Glycosyltransferase 2-like" evidence="9">
    <location>
        <begin position="16"/>
        <end position="184"/>
    </location>
</feature>
<dbReference type="GO" id="GO:0009247">
    <property type="term" value="P:glycolipid biosynthetic process"/>
    <property type="evidence" value="ECO:0007669"/>
    <property type="project" value="TreeGrafter"/>
</dbReference>
<evidence type="ECO:0000256" key="5">
    <source>
        <dbReference type="ARBA" id="ARBA00022692"/>
    </source>
</evidence>
<reference evidence="11" key="1">
    <citation type="submission" date="2018-05" db="EMBL/GenBank/DDBJ databases">
        <authorList>
            <person name="Lanie J.A."/>
            <person name="Ng W.-L."/>
            <person name="Kazmierczak K.M."/>
            <person name="Andrzejewski T.M."/>
            <person name="Davidsen T.M."/>
            <person name="Wayne K.J."/>
            <person name="Tettelin H."/>
            <person name="Glass J.I."/>
            <person name="Rusch D."/>
            <person name="Podicherti R."/>
            <person name="Tsui H.-C.T."/>
            <person name="Winkler M.E."/>
        </authorList>
    </citation>
    <scope>NUCLEOTIDE SEQUENCE</scope>
</reference>
<evidence type="ECO:0000259" key="10">
    <source>
        <dbReference type="Pfam" id="PF04138"/>
    </source>
</evidence>
<dbReference type="CDD" id="cd06442">
    <property type="entry name" value="DPM1_like"/>
    <property type="match status" value="1"/>
</dbReference>
<feature type="transmembrane region" description="Helical" evidence="8">
    <location>
        <begin position="282"/>
        <end position="302"/>
    </location>
</feature>
<evidence type="ECO:0000256" key="6">
    <source>
        <dbReference type="ARBA" id="ARBA00022989"/>
    </source>
</evidence>
<dbReference type="AlphaFoldDB" id="A0A382DFG1"/>
<dbReference type="SUPFAM" id="SSF53448">
    <property type="entry name" value="Nucleotide-diphospho-sugar transferases"/>
    <property type="match status" value="1"/>
</dbReference>
<evidence type="ECO:0008006" key="12">
    <source>
        <dbReference type="Google" id="ProtNLM"/>
    </source>
</evidence>
<dbReference type="InterPro" id="IPR039528">
    <property type="entry name" value="DPM1-like"/>
</dbReference>